<proteinExistence type="inferred from homology"/>
<dbReference type="CDD" id="cd11041">
    <property type="entry name" value="CYP503A1-like"/>
    <property type="match status" value="1"/>
</dbReference>
<evidence type="ECO:0000256" key="3">
    <source>
        <dbReference type="ARBA" id="ARBA00022617"/>
    </source>
</evidence>
<dbReference type="InterPro" id="IPR017972">
    <property type="entry name" value="Cyt_P450_CS"/>
</dbReference>
<accession>A0A139HFB7</accession>
<evidence type="ECO:0000313" key="11">
    <source>
        <dbReference type="EMBL" id="KXT01116.1"/>
    </source>
</evidence>
<dbReference type="InterPro" id="IPR036396">
    <property type="entry name" value="Cyt_P450_sf"/>
</dbReference>
<dbReference type="PANTHER" id="PTHR46206">
    <property type="entry name" value="CYTOCHROME P450"/>
    <property type="match status" value="1"/>
</dbReference>
<evidence type="ECO:0000313" key="12">
    <source>
        <dbReference type="Proteomes" id="UP000070133"/>
    </source>
</evidence>
<evidence type="ECO:0000256" key="9">
    <source>
        <dbReference type="RuleBase" id="RU000461"/>
    </source>
</evidence>
<keyword evidence="5 9" id="KW-0560">Oxidoreductase</keyword>
<name>A0A139HFB7_9PEZI</name>
<keyword evidence="10" id="KW-1133">Transmembrane helix</keyword>
<dbReference type="InterPro" id="IPR001128">
    <property type="entry name" value="Cyt_P450"/>
</dbReference>
<keyword evidence="3 8" id="KW-0349">Heme</keyword>
<feature type="binding site" description="axial binding residue" evidence="8">
    <location>
        <position position="440"/>
    </location>
    <ligand>
        <name>heme</name>
        <dbReference type="ChEBI" id="CHEBI:30413"/>
    </ligand>
    <ligandPart>
        <name>Fe</name>
        <dbReference type="ChEBI" id="CHEBI:18248"/>
    </ligandPart>
</feature>
<dbReference type="PANTHER" id="PTHR46206:SF2">
    <property type="entry name" value="CYTOCHROME P450 MONOOXYGENASE AUSG-RELATED"/>
    <property type="match status" value="1"/>
</dbReference>
<comment type="caution">
    <text evidence="11">The sequence shown here is derived from an EMBL/GenBank/DDBJ whole genome shotgun (WGS) entry which is preliminary data.</text>
</comment>
<evidence type="ECO:0000256" key="7">
    <source>
        <dbReference type="ARBA" id="ARBA00023033"/>
    </source>
</evidence>
<dbReference type="GO" id="GO:0005506">
    <property type="term" value="F:iron ion binding"/>
    <property type="evidence" value="ECO:0007669"/>
    <property type="project" value="InterPro"/>
</dbReference>
<sequence>MLLQSIVLLLLSIPTAYFIVGWLLRWQKGRAVRQFIKSLPVAGADTTDAKQSWVQGGRSIVETGLREFSGPFVLCTSTGPKVVIRKHHTEEFTRSKSISGVETLRIDGFADYPGFEAARIAIEGTLLRDILEHHISKSLAQIRPSIVDEISIAARNITTGCVDWEIVNIQHTVGWLATRLVSRVTVGARLCADSRWIETAESYARLASLAASELRQVPALLRPLRHWSMKSCIELRRVAKNARSLIAAELAQRKMDKEKRSAEMLSLSEQFDALHWLSQEATSTSDICAAALHLSMIGVQTMSHSLGQTLRLLCEHAHWLPILRDEVKKVVDDCGWSKSALYEMKHVDAFLKETQRLTTGYLAMNSLVTRDVFLRDGTRLPCGTPCVLESRFLDPDTYENPHLFCPERYLDRPGVGNPRRLKLVSTDVEHLGFGYGQRTCPGEYRQFAYSTNLCTSSSQRLFFLGRC</sequence>
<evidence type="ECO:0000256" key="8">
    <source>
        <dbReference type="PIRSR" id="PIRSR602401-1"/>
    </source>
</evidence>
<dbReference type="InterPro" id="IPR002401">
    <property type="entry name" value="Cyt_P450_E_grp-I"/>
</dbReference>
<gene>
    <name evidence="11" type="ORF">AC578_10880</name>
</gene>
<evidence type="ECO:0000256" key="4">
    <source>
        <dbReference type="ARBA" id="ARBA00022723"/>
    </source>
</evidence>
<dbReference type="Pfam" id="PF00067">
    <property type="entry name" value="p450"/>
    <property type="match status" value="1"/>
</dbReference>
<dbReference type="SUPFAM" id="SSF48264">
    <property type="entry name" value="Cytochrome P450"/>
    <property type="match status" value="1"/>
</dbReference>
<dbReference type="Gene3D" id="1.10.630.10">
    <property type="entry name" value="Cytochrome P450"/>
    <property type="match status" value="1"/>
</dbReference>
<dbReference type="PRINTS" id="PR00463">
    <property type="entry name" value="EP450I"/>
</dbReference>
<dbReference type="GO" id="GO:0004497">
    <property type="term" value="F:monooxygenase activity"/>
    <property type="evidence" value="ECO:0007669"/>
    <property type="project" value="UniProtKB-KW"/>
</dbReference>
<evidence type="ECO:0000256" key="10">
    <source>
        <dbReference type="SAM" id="Phobius"/>
    </source>
</evidence>
<dbReference type="GO" id="GO:0016705">
    <property type="term" value="F:oxidoreductase activity, acting on paired donors, with incorporation or reduction of molecular oxygen"/>
    <property type="evidence" value="ECO:0007669"/>
    <property type="project" value="InterPro"/>
</dbReference>
<comment type="cofactor">
    <cofactor evidence="1 8">
        <name>heme</name>
        <dbReference type="ChEBI" id="CHEBI:30413"/>
    </cofactor>
</comment>
<dbReference type="OrthoDB" id="1844152at2759"/>
<feature type="transmembrane region" description="Helical" evidence="10">
    <location>
        <begin position="6"/>
        <end position="24"/>
    </location>
</feature>
<keyword evidence="6 8" id="KW-0408">Iron</keyword>
<comment type="similarity">
    <text evidence="2 9">Belongs to the cytochrome P450 family.</text>
</comment>
<keyword evidence="4 8" id="KW-0479">Metal-binding</keyword>
<evidence type="ECO:0000256" key="6">
    <source>
        <dbReference type="ARBA" id="ARBA00023004"/>
    </source>
</evidence>
<dbReference type="GO" id="GO:0020037">
    <property type="term" value="F:heme binding"/>
    <property type="evidence" value="ECO:0007669"/>
    <property type="project" value="InterPro"/>
</dbReference>
<organism evidence="11 12">
    <name type="scientific">Pseudocercospora eumusae</name>
    <dbReference type="NCBI Taxonomy" id="321146"/>
    <lineage>
        <taxon>Eukaryota</taxon>
        <taxon>Fungi</taxon>
        <taxon>Dikarya</taxon>
        <taxon>Ascomycota</taxon>
        <taxon>Pezizomycotina</taxon>
        <taxon>Dothideomycetes</taxon>
        <taxon>Dothideomycetidae</taxon>
        <taxon>Mycosphaerellales</taxon>
        <taxon>Mycosphaerellaceae</taxon>
        <taxon>Pseudocercospora</taxon>
    </lineage>
</organism>
<evidence type="ECO:0000256" key="5">
    <source>
        <dbReference type="ARBA" id="ARBA00023002"/>
    </source>
</evidence>
<evidence type="ECO:0008006" key="13">
    <source>
        <dbReference type="Google" id="ProtNLM"/>
    </source>
</evidence>
<dbReference type="STRING" id="321146.A0A139HFB7"/>
<keyword evidence="7 9" id="KW-0503">Monooxygenase</keyword>
<keyword evidence="12" id="KW-1185">Reference proteome</keyword>
<evidence type="ECO:0000256" key="2">
    <source>
        <dbReference type="ARBA" id="ARBA00010617"/>
    </source>
</evidence>
<protein>
    <recommendedName>
        <fullName evidence="13">Cytochrome P450 monooxygenase</fullName>
    </recommendedName>
</protein>
<dbReference type="PROSITE" id="PS00086">
    <property type="entry name" value="CYTOCHROME_P450"/>
    <property type="match status" value="1"/>
</dbReference>
<dbReference type="Proteomes" id="UP000070133">
    <property type="component" value="Unassembled WGS sequence"/>
</dbReference>
<reference evidence="11 12" key="1">
    <citation type="submission" date="2015-07" db="EMBL/GenBank/DDBJ databases">
        <title>Comparative genomics of the Sigatoka disease complex on banana suggests a link between parallel evolutionary changes in Pseudocercospora fijiensis and Pseudocercospora eumusae and increased virulence on the banana host.</title>
        <authorList>
            <person name="Chang T.-C."/>
            <person name="Salvucci A."/>
            <person name="Crous P.W."/>
            <person name="Stergiopoulos I."/>
        </authorList>
    </citation>
    <scope>NUCLEOTIDE SEQUENCE [LARGE SCALE GENOMIC DNA]</scope>
    <source>
        <strain evidence="11 12">CBS 114824</strain>
    </source>
</reference>
<dbReference type="AlphaFoldDB" id="A0A139HFB7"/>
<keyword evidence="10" id="KW-0472">Membrane</keyword>
<evidence type="ECO:0000256" key="1">
    <source>
        <dbReference type="ARBA" id="ARBA00001971"/>
    </source>
</evidence>
<keyword evidence="10" id="KW-0812">Transmembrane</keyword>
<dbReference type="EMBL" id="LFZN01000061">
    <property type="protein sequence ID" value="KXT01116.1"/>
    <property type="molecule type" value="Genomic_DNA"/>
</dbReference>